<feature type="region of interest" description="Disordered" evidence="1">
    <location>
        <begin position="239"/>
        <end position="288"/>
    </location>
</feature>
<feature type="signal peptide" evidence="2">
    <location>
        <begin position="1"/>
        <end position="20"/>
    </location>
</feature>
<sequence>MVKKGLIAALALGVGISLSACRDVDETAPYDTKYFMAQDQDATGHRGGAHEGPKGRQYRSLYRDGGERREADRFGNRFFGFDRDSGLRDHLLDDDGPLGSRRLQEERPGFSQPLGFREYTANDAEANYRGFGAQTYIDRQLLADTIAQVLVGLPDVETATVLVTDEECLIGYTANRQGEEIEQQVEMSALSAAPRWYKVYATDDPRLTDHIRQIANEYTRNFDPENLNNEVNALVEQLGGPQTATEQEQKLRENNKTRMRPEEIDKENPTERNQRFGNLNRKGNINQQ</sequence>
<evidence type="ECO:0008006" key="5">
    <source>
        <dbReference type="Google" id="ProtNLM"/>
    </source>
</evidence>
<dbReference type="Proteomes" id="UP001232445">
    <property type="component" value="Unassembled WGS sequence"/>
</dbReference>
<dbReference type="PROSITE" id="PS51257">
    <property type="entry name" value="PROKAR_LIPOPROTEIN"/>
    <property type="match status" value="1"/>
</dbReference>
<name>A0ABU0CPV1_9BACI</name>
<keyword evidence="2" id="KW-0732">Signal</keyword>
<evidence type="ECO:0000313" key="3">
    <source>
        <dbReference type="EMBL" id="MDQ0338172.1"/>
    </source>
</evidence>
<feature type="chain" id="PRO_5045055647" description="Sporulation protein" evidence="2">
    <location>
        <begin position="21"/>
        <end position="288"/>
    </location>
</feature>
<organism evidence="3 4">
    <name type="scientific">Caldalkalibacillus uzonensis</name>
    <dbReference type="NCBI Taxonomy" id="353224"/>
    <lineage>
        <taxon>Bacteria</taxon>
        <taxon>Bacillati</taxon>
        <taxon>Bacillota</taxon>
        <taxon>Bacilli</taxon>
        <taxon>Bacillales</taxon>
        <taxon>Bacillaceae</taxon>
        <taxon>Caldalkalibacillus</taxon>
    </lineage>
</organism>
<proteinExistence type="predicted"/>
<evidence type="ECO:0000313" key="4">
    <source>
        <dbReference type="Proteomes" id="UP001232445"/>
    </source>
</evidence>
<evidence type="ECO:0000256" key="2">
    <source>
        <dbReference type="SAM" id="SignalP"/>
    </source>
</evidence>
<feature type="compositionally biased region" description="Polar residues" evidence="1">
    <location>
        <begin position="275"/>
        <end position="288"/>
    </location>
</feature>
<keyword evidence="4" id="KW-1185">Reference proteome</keyword>
<reference evidence="3 4" key="1">
    <citation type="submission" date="2023-07" db="EMBL/GenBank/DDBJ databases">
        <title>Genomic Encyclopedia of Type Strains, Phase IV (KMG-IV): sequencing the most valuable type-strain genomes for metagenomic binning, comparative biology and taxonomic classification.</title>
        <authorList>
            <person name="Goeker M."/>
        </authorList>
    </citation>
    <scope>NUCLEOTIDE SEQUENCE [LARGE SCALE GENOMIC DNA]</scope>
    <source>
        <strain evidence="3 4">DSM 17740</strain>
    </source>
</reference>
<protein>
    <recommendedName>
        <fullName evidence="5">Sporulation protein</fullName>
    </recommendedName>
</protein>
<dbReference type="EMBL" id="JAUSUQ010000003">
    <property type="protein sequence ID" value="MDQ0338172.1"/>
    <property type="molecule type" value="Genomic_DNA"/>
</dbReference>
<evidence type="ECO:0000256" key="1">
    <source>
        <dbReference type="SAM" id="MobiDB-lite"/>
    </source>
</evidence>
<dbReference type="Pfam" id="PF09580">
    <property type="entry name" value="Spore_YhcN_YlaJ"/>
    <property type="match status" value="1"/>
</dbReference>
<comment type="caution">
    <text evidence="3">The sequence shown here is derived from an EMBL/GenBank/DDBJ whole genome shotgun (WGS) entry which is preliminary data.</text>
</comment>
<accession>A0ABU0CPV1</accession>
<dbReference type="RefSeq" id="WP_307336114.1">
    <property type="nucleotide sequence ID" value="NZ_JAUSUQ010000003.1"/>
</dbReference>
<feature type="compositionally biased region" description="Basic and acidic residues" evidence="1">
    <location>
        <begin position="247"/>
        <end position="274"/>
    </location>
</feature>
<gene>
    <name evidence="3" type="ORF">J2S00_000956</name>
</gene>
<dbReference type="InterPro" id="IPR019076">
    <property type="entry name" value="Spore_lipoprot_YhcN/YlaJ-like"/>
</dbReference>